<dbReference type="PANTHER" id="PTHR38600">
    <property type="entry name" value="TRANSCRIPTIONAL REGULATORY PROTEIN"/>
    <property type="match status" value="1"/>
</dbReference>
<dbReference type="InterPro" id="IPR036388">
    <property type="entry name" value="WH-like_DNA-bd_sf"/>
</dbReference>
<dbReference type="GO" id="GO:0003700">
    <property type="term" value="F:DNA-binding transcription factor activity"/>
    <property type="evidence" value="ECO:0007669"/>
    <property type="project" value="InterPro"/>
</dbReference>
<reference evidence="2 3" key="1">
    <citation type="submission" date="2018-02" db="EMBL/GenBank/DDBJ databases">
        <title>Complete genome of Nitrosopumilus ureaphilus PS0.</title>
        <authorList>
            <person name="Qin W."/>
            <person name="Zheng Y."/>
            <person name="Stahl D.A."/>
        </authorList>
    </citation>
    <scope>NUCLEOTIDE SEQUENCE [LARGE SCALE GENOMIC DNA]</scope>
    <source>
        <strain evidence="2 3">PS0</strain>
    </source>
</reference>
<name>A0A7D5M670_9ARCH</name>
<accession>A0A7D5M670</accession>
<evidence type="ECO:0000313" key="3">
    <source>
        <dbReference type="Proteomes" id="UP000509478"/>
    </source>
</evidence>
<dbReference type="Pfam" id="PF01022">
    <property type="entry name" value="HTH_5"/>
    <property type="match status" value="1"/>
</dbReference>
<gene>
    <name evidence="2" type="ORF">C5F50_10530</name>
</gene>
<dbReference type="KEGG" id="nue:C5F50_10530"/>
<dbReference type="AlphaFoldDB" id="A0A7D5M670"/>
<dbReference type="SUPFAM" id="SSF46785">
    <property type="entry name" value="Winged helix' DNA-binding domain"/>
    <property type="match status" value="1"/>
</dbReference>
<dbReference type="EMBL" id="CP026995">
    <property type="protein sequence ID" value="QLH07455.1"/>
    <property type="molecule type" value="Genomic_DNA"/>
</dbReference>
<protein>
    <submittedName>
        <fullName evidence="2">Transcriptional regulator</fullName>
    </submittedName>
</protein>
<proteinExistence type="predicted"/>
<dbReference type="Gene3D" id="1.10.10.10">
    <property type="entry name" value="Winged helix-like DNA-binding domain superfamily/Winged helix DNA-binding domain"/>
    <property type="match status" value="1"/>
</dbReference>
<dbReference type="InterPro" id="IPR036390">
    <property type="entry name" value="WH_DNA-bd_sf"/>
</dbReference>
<keyword evidence="3" id="KW-1185">Reference proteome</keyword>
<dbReference type="GeneID" id="56068553"/>
<feature type="domain" description="HTH arsR-type" evidence="1">
    <location>
        <begin position="52"/>
        <end position="95"/>
    </location>
</feature>
<evidence type="ECO:0000259" key="1">
    <source>
        <dbReference type="Pfam" id="PF01022"/>
    </source>
</evidence>
<dbReference type="RefSeq" id="WP_179371336.1">
    <property type="nucleotide sequence ID" value="NZ_CP026995.1"/>
</dbReference>
<dbReference type="InterPro" id="IPR001845">
    <property type="entry name" value="HTH_ArsR_DNA-bd_dom"/>
</dbReference>
<dbReference type="OrthoDB" id="35765at2157"/>
<dbReference type="CDD" id="cd00090">
    <property type="entry name" value="HTH_ARSR"/>
    <property type="match status" value="1"/>
</dbReference>
<organism evidence="2 3">
    <name type="scientific">Nitrosopumilus ureiphilus</name>
    <dbReference type="NCBI Taxonomy" id="1470067"/>
    <lineage>
        <taxon>Archaea</taxon>
        <taxon>Nitrososphaerota</taxon>
        <taxon>Nitrososphaeria</taxon>
        <taxon>Nitrosopumilales</taxon>
        <taxon>Nitrosopumilaceae</taxon>
        <taxon>Nitrosopumilus</taxon>
    </lineage>
</organism>
<sequence length="136" mass="15817">MIRHNDDVVCSLVGNGFSKFISKYFTIDEQNPDPYAMKLFIEVFTGMSGRYTRLKIIKILIEEPSNINQISQKLGMEYKGIQHNMKILHKNNLVDTFGEKYGKMYFVSELLMKNLNVLDIVLKKADSKINQKKTYL</sequence>
<dbReference type="Proteomes" id="UP000509478">
    <property type="component" value="Chromosome"/>
</dbReference>
<dbReference type="InterPro" id="IPR011991">
    <property type="entry name" value="ArsR-like_HTH"/>
</dbReference>
<evidence type="ECO:0000313" key="2">
    <source>
        <dbReference type="EMBL" id="QLH07455.1"/>
    </source>
</evidence>
<dbReference type="PANTHER" id="PTHR38600:SF1">
    <property type="entry name" value="TRANSCRIPTIONAL REGULATORY PROTEIN"/>
    <property type="match status" value="1"/>
</dbReference>